<sequence length="320" mass="36774">MIDTSNPEIILGTETWLRPDILSSEIFPPQYSVYRKDRTDGYGGVLIAVRDIIISEELHIPIQWDTESLYIRVTTPDSKSIIVGCLYRPPSSDITYMDKMSNTAEEIFKENKSSILWLGGDLNLPDIDWTSNSVSGNQYSTQINNRFVDMVNNCCLDQVVTFPTRGSATLDIFLTNRPSLVNRCEPIPGIGDHDIVFIDSNAIAMHPKPTQRKIYIWKRADIEKMKSEALELSKIFHGLYNAQSSISEMWEFIKSGLKNIQDKNVPSKMSSTRFHQPWINGTIKRITRRKKKAFKKARTTKSTKDLKRYKTIKKELTKRM</sequence>
<evidence type="ECO:0000313" key="2">
    <source>
        <dbReference type="EMBL" id="CAC5379520.1"/>
    </source>
</evidence>
<dbReference type="SUPFAM" id="SSF56219">
    <property type="entry name" value="DNase I-like"/>
    <property type="match status" value="1"/>
</dbReference>
<reference evidence="2 3" key="1">
    <citation type="submission" date="2020-06" db="EMBL/GenBank/DDBJ databases">
        <authorList>
            <person name="Li R."/>
            <person name="Bekaert M."/>
        </authorList>
    </citation>
    <scope>NUCLEOTIDE SEQUENCE [LARGE SCALE GENOMIC DNA]</scope>
    <source>
        <strain evidence="3">wild</strain>
    </source>
</reference>
<gene>
    <name evidence="2" type="ORF">MCOR_15584</name>
</gene>
<dbReference type="Gene3D" id="3.60.10.10">
    <property type="entry name" value="Endonuclease/exonuclease/phosphatase"/>
    <property type="match status" value="1"/>
</dbReference>
<dbReference type="Pfam" id="PF14529">
    <property type="entry name" value="Exo_endo_phos_2"/>
    <property type="match status" value="1"/>
</dbReference>
<organism evidence="2 3">
    <name type="scientific">Mytilus coruscus</name>
    <name type="common">Sea mussel</name>
    <dbReference type="NCBI Taxonomy" id="42192"/>
    <lineage>
        <taxon>Eukaryota</taxon>
        <taxon>Metazoa</taxon>
        <taxon>Spiralia</taxon>
        <taxon>Lophotrochozoa</taxon>
        <taxon>Mollusca</taxon>
        <taxon>Bivalvia</taxon>
        <taxon>Autobranchia</taxon>
        <taxon>Pteriomorphia</taxon>
        <taxon>Mytilida</taxon>
        <taxon>Mytiloidea</taxon>
        <taxon>Mytilidae</taxon>
        <taxon>Mytilinae</taxon>
        <taxon>Mytilus</taxon>
    </lineage>
</organism>
<accession>A0A6J8B880</accession>
<dbReference type="InterPro" id="IPR036691">
    <property type="entry name" value="Endo/exonu/phosph_ase_sf"/>
</dbReference>
<keyword evidence="3" id="KW-1185">Reference proteome</keyword>
<dbReference type="GO" id="GO:0031012">
    <property type="term" value="C:extracellular matrix"/>
    <property type="evidence" value="ECO:0007669"/>
    <property type="project" value="TreeGrafter"/>
</dbReference>
<feature type="domain" description="Endonuclease/exonuclease/phosphatase" evidence="1">
    <location>
        <begin position="83"/>
        <end position="194"/>
    </location>
</feature>
<dbReference type="PANTHER" id="PTHR33395:SF22">
    <property type="entry name" value="REVERSE TRANSCRIPTASE DOMAIN-CONTAINING PROTEIN"/>
    <property type="match status" value="1"/>
</dbReference>
<dbReference type="EMBL" id="CACVKT020002740">
    <property type="protein sequence ID" value="CAC5379520.1"/>
    <property type="molecule type" value="Genomic_DNA"/>
</dbReference>
<name>A0A6J8B880_MYTCO</name>
<dbReference type="Proteomes" id="UP000507470">
    <property type="component" value="Unassembled WGS sequence"/>
</dbReference>
<evidence type="ECO:0000259" key="1">
    <source>
        <dbReference type="Pfam" id="PF14529"/>
    </source>
</evidence>
<dbReference type="GO" id="GO:0061343">
    <property type="term" value="P:cell adhesion involved in heart morphogenesis"/>
    <property type="evidence" value="ECO:0007669"/>
    <property type="project" value="TreeGrafter"/>
</dbReference>
<dbReference type="OrthoDB" id="6157628at2759"/>
<evidence type="ECO:0000313" key="3">
    <source>
        <dbReference type="Proteomes" id="UP000507470"/>
    </source>
</evidence>
<dbReference type="PANTHER" id="PTHR33395">
    <property type="entry name" value="TRANSCRIPTASE, PUTATIVE-RELATED-RELATED"/>
    <property type="match status" value="1"/>
</dbReference>
<dbReference type="InterPro" id="IPR005135">
    <property type="entry name" value="Endo/exonuclease/phosphatase"/>
</dbReference>
<proteinExistence type="predicted"/>
<dbReference type="GO" id="GO:0003824">
    <property type="term" value="F:catalytic activity"/>
    <property type="evidence" value="ECO:0007669"/>
    <property type="project" value="InterPro"/>
</dbReference>
<protein>
    <recommendedName>
        <fullName evidence="1">Endonuclease/exonuclease/phosphatase domain-containing protein</fullName>
    </recommendedName>
</protein>
<dbReference type="GO" id="GO:0007508">
    <property type="term" value="P:larval heart development"/>
    <property type="evidence" value="ECO:0007669"/>
    <property type="project" value="TreeGrafter"/>
</dbReference>
<dbReference type="AlphaFoldDB" id="A0A6J8B880"/>